<evidence type="ECO:0000256" key="1">
    <source>
        <dbReference type="ARBA" id="ARBA00009091"/>
    </source>
</evidence>
<dbReference type="SMART" id="SM00935">
    <property type="entry name" value="OmpH"/>
    <property type="match status" value="1"/>
</dbReference>
<comment type="caution">
    <text evidence="4">The sequence shown here is derived from an EMBL/GenBank/DDBJ whole genome shotgun (WGS) entry which is preliminary data.</text>
</comment>
<evidence type="ECO:0000313" key="5">
    <source>
        <dbReference type="Proteomes" id="UP000288405"/>
    </source>
</evidence>
<feature type="chain" id="PRO_5019099448" description="Molecular chaperone" evidence="3">
    <location>
        <begin position="22"/>
        <end position="166"/>
    </location>
</feature>
<dbReference type="InterPro" id="IPR005632">
    <property type="entry name" value="Chaperone_Skp"/>
</dbReference>
<proteinExistence type="inferred from homology"/>
<dbReference type="EMBL" id="PIPM01000001">
    <property type="protein sequence ID" value="RUO36322.1"/>
    <property type="molecule type" value="Genomic_DNA"/>
</dbReference>
<dbReference type="AlphaFoldDB" id="A0A432WR86"/>
<organism evidence="4 5">
    <name type="scientific">Aliidiomarina sanyensis</name>
    <dbReference type="NCBI Taxonomy" id="1249555"/>
    <lineage>
        <taxon>Bacteria</taxon>
        <taxon>Pseudomonadati</taxon>
        <taxon>Pseudomonadota</taxon>
        <taxon>Gammaproteobacteria</taxon>
        <taxon>Alteromonadales</taxon>
        <taxon>Idiomarinaceae</taxon>
        <taxon>Aliidiomarina</taxon>
    </lineage>
</organism>
<dbReference type="GO" id="GO:0005829">
    <property type="term" value="C:cytosol"/>
    <property type="evidence" value="ECO:0007669"/>
    <property type="project" value="TreeGrafter"/>
</dbReference>
<dbReference type="PANTHER" id="PTHR35089:SF1">
    <property type="entry name" value="CHAPERONE PROTEIN SKP"/>
    <property type="match status" value="1"/>
</dbReference>
<protein>
    <recommendedName>
        <fullName evidence="6">Molecular chaperone</fullName>
    </recommendedName>
</protein>
<dbReference type="GO" id="GO:0051082">
    <property type="term" value="F:unfolded protein binding"/>
    <property type="evidence" value="ECO:0007669"/>
    <property type="project" value="InterPro"/>
</dbReference>
<dbReference type="InterPro" id="IPR024930">
    <property type="entry name" value="Skp_dom_sf"/>
</dbReference>
<dbReference type="GO" id="GO:0050821">
    <property type="term" value="P:protein stabilization"/>
    <property type="evidence" value="ECO:0007669"/>
    <property type="project" value="TreeGrafter"/>
</dbReference>
<dbReference type="Proteomes" id="UP000288405">
    <property type="component" value="Unassembled WGS sequence"/>
</dbReference>
<keyword evidence="5" id="KW-1185">Reference proteome</keyword>
<evidence type="ECO:0000256" key="3">
    <source>
        <dbReference type="SAM" id="SignalP"/>
    </source>
</evidence>
<name>A0A432WR86_9GAMM</name>
<comment type="similarity">
    <text evidence="1">Belongs to the Skp family.</text>
</comment>
<reference evidence="4 5" key="1">
    <citation type="journal article" date="2011" name="Front. Microbiol.">
        <title>Genomic signatures of strain selection and enhancement in Bacillus atrophaeus var. globigii, a historical biowarfare simulant.</title>
        <authorList>
            <person name="Gibbons H.S."/>
            <person name="Broomall S.M."/>
            <person name="McNew L.A."/>
            <person name="Daligault H."/>
            <person name="Chapman C."/>
            <person name="Bruce D."/>
            <person name="Karavis M."/>
            <person name="Krepps M."/>
            <person name="McGregor P.A."/>
            <person name="Hong C."/>
            <person name="Park K.H."/>
            <person name="Akmal A."/>
            <person name="Feldman A."/>
            <person name="Lin J.S."/>
            <person name="Chang W.E."/>
            <person name="Higgs B.W."/>
            <person name="Demirev P."/>
            <person name="Lindquist J."/>
            <person name="Liem A."/>
            <person name="Fochler E."/>
            <person name="Read T.D."/>
            <person name="Tapia R."/>
            <person name="Johnson S."/>
            <person name="Bishop-Lilly K.A."/>
            <person name="Detter C."/>
            <person name="Han C."/>
            <person name="Sozhamannan S."/>
            <person name="Rosenzweig C.N."/>
            <person name="Skowronski E.W."/>
        </authorList>
    </citation>
    <scope>NUCLEOTIDE SEQUENCE [LARGE SCALE GENOMIC DNA]</scope>
    <source>
        <strain evidence="4 5">GYP-17</strain>
    </source>
</reference>
<dbReference type="PANTHER" id="PTHR35089">
    <property type="entry name" value="CHAPERONE PROTEIN SKP"/>
    <property type="match status" value="1"/>
</dbReference>
<dbReference type="Pfam" id="PF03938">
    <property type="entry name" value="OmpH"/>
    <property type="match status" value="1"/>
</dbReference>
<dbReference type="Gene3D" id="3.30.910.20">
    <property type="entry name" value="Skp domain"/>
    <property type="match status" value="1"/>
</dbReference>
<accession>A0A432WR86</accession>
<evidence type="ECO:0008006" key="6">
    <source>
        <dbReference type="Google" id="ProtNLM"/>
    </source>
</evidence>
<feature type="signal peptide" evidence="3">
    <location>
        <begin position="1"/>
        <end position="21"/>
    </location>
</feature>
<evidence type="ECO:0000313" key="4">
    <source>
        <dbReference type="EMBL" id="RUO36322.1"/>
    </source>
</evidence>
<keyword evidence="2 3" id="KW-0732">Signal</keyword>
<sequence>MTSVFAVLVLITMAMPSAAFASDGKIGTVNVNRILSAMPEYEEIGAKLEEEFAEPIQRIQQLEQEFEALNERLQRDQETMTPDEIQEAQQEWQARRVGLQRSGEQLNQYIQMRETEERNRLLQKIFTEVEAYAEANGYDLILDYTRVPFSRESMDVTDKIIERLLN</sequence>
<dbReference type="SUPFAM" id="SSF111384">
    <property type="entry name" value="OmpH-like"/>
    <property type="match status" value="1"/>
</dbReference>
<gene>
    <name evidence="4" type="ORF">CWE11_00435</name>
</gene>
<evidence type="ECO:0000256" key="2">
    <source>
        <dbReference type="ARBA" id="ARBA00022729"/>
    </source>
</evidence>